<accession>A0AA89BV76</accession>
<dbReference type="Proteomes" id="UP001186944">
    <property type="component" value="Unassembled WGS sequence"/>
</dbReference>
<evidence type="ECO:0000313" key="6">
    <source>
        <dbReference type="Proteomes" id="UP001186944"/>
    </source>
</evidence>
<dbReference type="EMBL" id="VSWD01000008">
    <property type="protein sequence ID" value="KAK3095716.1"/>
    <property type="molecule type" value="Genomic_DNA"/>
</dbReference>
<comment type="similarity">
    <text evidence="1">Belongs to the type-B carboxylesterase/lipase family.</text>
</comment>
<evidence type="ECO:0000256" key="3">
    <source>
        <dbReference type="SAM" id="Phobius"/>
    </source>
</evidence>
<comment type="caution">
    <text evidence="5">The sequence shown here is derived from an EMBL/GenBank/DDBJ whole genome shotgun (WGS) entry which is preliminary data.</text>
</comment>
<name>A0AA89BV76_PINIB</name>
<dbReference type="InterPro" id="IPR029058">
    <property type="entry name" value="AB_hydrolase_fold"/>
</dbReference>
<evidence type="ECO:0000256" key="2">
    <source>
        <dbReference type="SAM" id="MobiDB-lite"/>
    </source>
</evidence>
<dbReference type="AlphaFoldDB" id="A0AA89BV76"/>
<dbReference type="PANTHER" id="PTHR43903">
    <property type="entry name" value="NEUROLIGIN"/>
    <property type="match status" value="1"/>
</dbReference>
<reference evidence="5" key="1">
    <citation type="submission" date="2019-08" db="EMBL/GenBank/DDBJ databases">
        <title>The improved chromosome-level genome for the pearl oyster Pinctada fucata martensii using PacBio sequencing and Hi-C.</title>
        <authorList>
            <person name="Zheng Z."/>
        </authorList>
    </citation>
    <scope>NUCLEOTIDE SEQUENCE</scope>
    <source>
        <strain evidence="5">ZZ-2019</strain>
        <tissue evidence="5">Adductor muscle</tissue>
    </source>
</reference>
<feature type="compositionally biased region" description="Polar residues" evidence="2">
    <location>
        <begin position="616"/>
        <end position="633"/>
    </location>
</feature>
<dbReference type="SUPFAM" id="SSF53474">
    <property type="entry name" value="alpha/beta-Hydrolases"/>
    <property type="match status" value="1"/>
</dbReference>
<proteinExistence type="inferred from homology"/>
<dbReference type="Pfam" id="PF00135">
    <property type="entry name" value="COesterase"/>
    <property type="match status" value="1"/>
</dbReference>
<keyword evidence="3" id="KW-0812">Transmembrane</keyword>
<organism evidence="5 6">
    <name type="scientific">Pinctada imbricata</name>
    <name type="common">Atlantic pearl-oyster</name>
    <name type="synonym">Pinctada martensii</name>
    <dbReference type="NCBI Taxonomy" id="66713"/>
    <lineage>
        <taxon>Eukaryota</taxon>
        <taxon>Metazoa</taxon>
        <taxon>Spiralia</taxon>
        <taxon>Lophotrochozoa</taxon>
        <taxon>Mollusca</taxon>
        <taxon>Bivalvia</taxon>
        <taxon>Autobranchia</taxon>
        <taxon>Pteriomorphia</taxon>
        <taxon>Pterioida</taxon>
        <taxon>Pterioidea</taxon>
        <taxon>Pteriidae</taxon>
        <taxon>Pinctada</taxon>
    </lineage>
</organism>
<keyword evidence="3" id="KW-0472">Membrane</keyword>
<feature type="region of interest" description="Disordered" evidence="2">
    <location>
        <begin position="616"/>
        <end position="635"/>
    </location>
</feature>
<evidence type="ECO:0000259" key="4">
    <source>
        <dbReference type="Pfam" id="PF00135"/>
    </source>
</evidence>
<sequence length="713" mass="81995">MNDTSAFPVMVFVHGESYDMGTGNAYDGSVLASFGKVIVVTVNYRLGVFGFLSTADRKANGNQALLDLLAVLTWIKDNIISFDGDPNRVTLFGHRHGAALINLLMLSDVVSADPSMKFHRAILQSGSAYSTWAISYDPVTCTHKLAENVNCSYYLNETKNLINCLRRQTANELVKNRPYPPKYFSCFAPTFENAAFFSEDSIEELMSRQSGIFSKIHVMFGVTKNAAHSFLSERELQNGISEFRKHQIIRTYVQNVYKYHRQKIFEILDHQYSEWDRLQDDRTRRDNILQFLNDAQFVVPLLKMAYKHSRLSDTYLYAFDHSKQISTKEFQLRPDEIYGDELPYIFGKPFVAEESPSQTNFRKDERELSAFMMRMWTNFAKSGNPNYPGKTSIIEGRRYSSVNWSEYEEHRQFYLQIGRRAISRYHFRGKQFALWNELIPKINLEPSKHIAKSAFTQHNLVDSANLSTFDDPQQLIQIFHRSSHVLEDVDTSTPLNDKDWSIFKLDLNNESLPSHWRTTDALDDHTSSTALSVSGLSTTETVIYNSLPISITVSIGCTFLIFNILIFAGVYYQRQKIKMFRKDQSRSYTDYSFNSNKEETEQNYSDLHSSEIIQQNKQSNCNSEKSSHKSMLSTRHDSASYRYSYVVTNLSPSETHVKNREDVDSFKIGNISQPVNNTYRGHKGVSKNMAAEKREFFPDISNSASTTNRMAVM</sequence>
<evidence type="ECO:0000313" key="5">
    <source>
        <dbReference type="EMBL" id="KAK3095716.1"/>
    </source>
</evidence>
<feature type="domain" description="Carboxylesterase type B" evidence="4">
    <location>
        <begin position="3"/>
        <end position="435"/>
    </location>
</feature>
<keyword evidence="3" id="KW-1133">Transmembrane helix</keyword>
<dbReference type="Gene3D" id="3.40.50.1820">
    <property type="entry name" value="alpha/beta hydrolase"/>
    <property type="match status" value="1"/>
</dbReference>
<dbReference type="InterPro" id="IPR002018">
    <property type="entry name" value="CarbesteraseB"/>
</dbReference>
<evidence type="ECO:0000256" key="1">
    <source>
        <dbReference type="ARBA" id="ARBA00005964"/>
    </source>
</evidence>
<dbReference type="InterPro" id="IPR051093">
    <property type="entry name" value="Neuroligin/BSAL"/>
</dbReference>
<gene>
    <name evidence="5" type="ORF">FSP39_017981</name>
</gene>
<keyword evidence="6" id="KW-1185">Reference proteome</keyword>
<protein>
    <recommendedName>
        <fullName evidence="4">Carboxylesterase type B domain-containing protein</fullName>
    </recommendedName>
</protein>
<feature type="transmembrane region" description="Helical" evidence="3">
    <location>
        <begin position="547"/>
        <end position="572"/>
    </location>
</feature>